<evidence type="ECO:0008006" key="4">
    <source>
        <dbReference type="Google" id="ProtNLM"/>
    </source>
</evidence>
<feature type="transmembrane region" description="Helical" evidence="1">
    <location>
        <begin position="102"/>
        <end position="120"/>
    </location>
</feature>
<dbReference type="OrthoDB" id="4540541at2"/>
<accession>A0A2G1VNP9</accession>
<dbReference type="InterPro" id="IPR009793">
    <property type="entry name" value="DUF1361"/>
</dbReference>
<dbReference type="RefSeq" id="WP_099647090.1">
    <property type="nucleotide sequence ID" value="NZ_KZ319296.1"/>
</dbReference>
<gene>
    <name evidence="2" type="ORF">CJ305_14875</name>
</gene>
<dbReference type="Pfam" id="PF07099">
    <property type="entry name" value="DUF1361"/>
    <property type="match status" value="1"/>
</dbReference>
<evidence type="ECO:0000313" key="3">
    <source>
        <dbReference type="Proteomes" id="UP000229433"/>
    </source>
</evidence>
<proteinExistence type="predicted"/>
<dbReference type="EMBL" id="NQXA01000014">
    <property type="protein sequence ID" value="PHQ28397.1"/>
    <property type="molecule type" value="Genomic_DNA"/>
</dbReference>
<dbReference type="Proteomes" id="UP000229433">
    <property type="component" value="Unassembled WGS sequence"/>
</dbReference>
<comment type="caution">
    <text evidence="2">The sequence shown here is derived from an EMBL/GenBank/DDBJ whole genome shotgun (WGS) entry which is preliminary data.</text>
</comment>
<sequence>MKDFILKKYPTLKYLFAALMLCFFLLVFRIKTTHDYFGLFLVWNLFLAFIPLGIAWYAEAQTQVINNNPRIIALLAIWLLFLPNAPYVITDLIHLSYSPEDWFWYDMMTISVFALLSLYFGFESIRVWRKLFVKQIAAKWVNLATVAVLILCGFGIYLGRFIRFNSWDVVINPLELLYTIAQYLINPIQNHRVWIFTLSFGLLLNAGYFSFQFWLTKKQNHDSTC</sequence>
<reference evidence="2 3" key="1">
    <citation type="submission" date="2017-08" db="EMBL/GenBank/DDBJ databases">
        <title>The whole genome shortgun sequences of strain Leeuwenhoekiella nanhaiensis G18 from the South China Sea.</title>
        <authorList>
            <person name="Liu Q."/>
        </authorList>
    </citation>
    <scope>NUCLEOTIDE SEQUENCE [LARGE SCALE GENOMIC DNA]</scope>
    <source>
        <strain evidence="2 3">G18</strain>
    </source>
</reference>
<keyword evidence="3" id="KW-1185">Reference proteome</keyword>
<organism evidence="2 3">
    <name type="scientific">Leeuwenhoekiella nanhaiensis</name>
    <dbReference type="NCBI Taxonomy" id="1655491"/>
    <lineage>
        <taxon>Bacteria</taxon>
        <taxon>Pseudomonadati</taxon>
        <taxon>Bacteroidota</taxon>
        <taxon>Flavobacteriia</taxon>
        <taxon>Flavobacteriales</taxon>
        <taxon>Flavobacteriaceae</taxon>
        <taxon>Leeuwenhoekiella</taxon>
    </lineage>
</organism>
<feature type="transmembrane region" description="Helical" evidence="1">
    <location>
        <begin position="193"/>
        <end position="211"/>
    </location>
</feature>
<evidence type="ECO:0000256" key="1">
    <source>
        <dbReference type="SAM" id="Phobius"/>
    </source>
</evidence>
<feature type="transmembrane region" description="Helical" evidence="1">
    <location>
        <begin position="36"/>
        <end position="58"/>
    </location>
</feature>
<dbReference type="AlphaFoldDB" id="A0A2G1VNP9"/>
<name>A0A2G1VNP9_9FLAO</name>
<keyword evidence="1" id="KW-0812">Transmembrane</keyword>
<protein>
    <recommendedName>
        <fullName evidence="4">DUF1361 domain-containing protein</fullName>
    </recommendedName>
</protein>
<feature type="transmembrane region" description="Helical" evidence="1">
    <location>
        <begin position="12"/>
        <end position="30"/>
    </location>
</feature>
<keyword evidence="1" id="KW-0472">Membrane</keyword>
<feature type="transmembrane region" description="Helical" evidence="1">
    <location>
        <begin position="70"/>
        <end position="90"/>
    </location>
</feature>
<evidence type="ECO:0000313" key="2">
    <source>
        <dbReference type="EMBL" id="PHQ28397.1"/>
    </source>
</evidence>
<feature type="transmembrane region" description="Helical" evidence="1">
    <location>
        <begin position="140"/>
        <end position="159"/>
    </location>
</feature>
<keyword evidence="1" id="KW-1133">Transmembrane helix</keyword>